<dbReference type="PRINTS" id="PR00412">
    <property type="entry name" value="EPOXHYDRLASE"/>
</dbReference>
<proteinExistence type="predicted"/>
<dbReference type="PANTHER" id="PTHR43798:SF33">
    <property type="entry name" value="HYDROLASE, PUTATIVE (AFU_ORTHOLOGUE AFUA_2G14860)-RELATED"/>
    <property type="match status" value="1"/>
</dbReference>
<organism evidence="2 3">
    <name type="scientific">Pseudonocardia hierapolitana</name>
    <dbReference type="NCBI Taxonomy" id="1128676"/>
    <lineage>
        <taxon>Bacteria</taxon>
        <taxon>Bacillati</taxon>
        <taxon>Actinomycetota</taxon>
        <taxon>Actinomycetes</taxon>
        <taxon>Pseudonocardiales</taxon>
        <taxon>Pseudonocardiaceae</taxon>
        <taxon>Pseudonocardia</taxon>
    </lineage>
</organism>
<evidence type="ECO:0000259" key="1">
    <source>
        <dbReference type="Pfam" id="PF00561"/>
    </source>
</evidence>
<dbReference type="Pfam" id="PF00561">
    <property type="entry name" value="Abhydrolase_1"/>
    <property type="match status" value="1"/>
</dbReference>
<dbReference type="OrthoDB" id="2987348at2"/>
<dbReference type="GO" id="GO:0016020">
    <property type="term" value="C:membrane"/>
    <property type="evidence" value="ECO:0007669"/>
    <property type="project" value="TreeGrafter"/>
</dbReference>
<feature type="domain" description="AB hydrolase-1" evidence="1">
    <location>
        <begin position="34"/>
        <end position="176"/>
    </location>
</feature>
<dbReference type="SUPFAM" id="SSF53474">
    <property type="entry name" value="alpha/beta-Hydrolases"/>
    <property type="match status" value="1"/>
</dbReference>
<sequence>MSAGDGQRLEPVRRVHAGVLDVAYHEDGPADGEVVLLLHGFPYDIHSYVDVAPALAAEGFRVIVPHLRGHGATRFLDPATPRSGQQAALGADVVALLDALGIRRAVLAGYDWGARAACVVAALWPERCTGLVSVNSYLIQDIAAAMTPIRPDLEAGFWYFYYFLTERGRAGLAADPRGVAEVIWRRNSPAWPFDDATLDRAAEAFTNPDYVDVVIHSYRHRLGYAPGAPAYAEIERRLAAMPVITVPAVTLDGLADGNFPATDGSPSAAHFTGPRLHLQVTGAGHNLPQEAPKDFADAVREVIHLRHAWSEDEHPDRR</sequence>
<dbReference type="Proteomes" id="UP000321261">
    <property type="component" value="Unassembled WGS sequence"/>
</dbReference>
<name>A0A561SXJ3_9PSEU</name>
<dbReference type="InterPro" id="IPR000639">
    <property type="entry name" value="Epox_hydrolase-like"/>
</dbReference>
<accession>A0A561SXJ3</accession>
<dbReference type="InterPro" id="IPR000073">
    <property type="entry name" value="AB_hydrolase_1"/>
</dbReference>
<dbReference type="InterPro" id="IPR050266">
    <property type="entry name" value="AB_hydrolase_sf"/>
</dbReference>
<dbReference type="InterPro" id="IPR029058">
    <property type="entry name" value="AB_hydrolase_fold"/>
</dbReference>
<keyword evidence="3" id="KW-1185">Reference proteome</keyword>
<dbReference type="RefSeq" id="WP_147258394.1">
    <property type="nucleotide sequence ID" value="NZ_VIWU01000001.1"/>
</dbReference>
<dbReference type="AlphaFoldDB" id="A0A561SXJ3"/>
<reference evidence="2 3" key="1">
    <citation type="submission" date="2019-06" db="EMBL/GenBank/DDBJ databases">
        <title>Sequencing the genomes of 1000 actinobacteria strains.</title>
        <authorList>
            <person name="Klenk H.-P."/>
        </authorList>
    </citation>
    <scope>NUCLEOTIDE SEQUENCE [LARGE SCALE GENOMIC DNA]</scope>
    <source>
        <strain evidence="2 3">DSM 45671</strain>
    </source>
</reference>
<evidence type="ECO:0000313" key="3">
    <source>
        <dbReference type="Proteomes" id="UP000321261"/>
    </source>
</evidence>
<comment type="caution">
    <text evidence="2">The sequence shown here is derived from an EMBL/GenBank/DDBJ whole genome shotgun (WGS) entry which is preliminary data.</text>
</comment>
<protein>
    <submittedName>
        <fullName evidence="2">Pimeloyl-ACP methyl ester carboxylesterase</fullName>
    </submittedName>
</protein>
<dbReference type="GO" id="GO:0003824">
    <property type="term" value="F:catalytic activity"/>
    <property type="evidence" value="ECO:0007669"/>
    <property type="project" value="InterPro"/>
</dbReference>
<evidence type="ECO:0000313" key="2">
    <source>
        <dbReference type="EMBL" id="TWF79553.1"/>
    </source>
</evidence>
<dbReference type="Gene3D" id="3.40.50.1820">
    <property type="entry name" value="alpha/beta hydrolase"/>
    <property type="match status" value="1"/>
</dbReference>
<dbReference type="EMBL" id="VIWU01000001">
    <property type="protein sequence ID" value="TWF79553.1"/>
    <property type="molecule type" value="Genomic_DNA"/>
</dbReference>
<gene>
    <name evidence="2" type="ORF">FHX44_115486</name>
</gene>
<dbReference type="PANTHER" id="PTHR43798">
    <property type="entry name" value="MONOACYLGLYCEROL LIPASE"/>
    <property type="match status" value="1"/>
</dbReference>